<evidence type="ECO:0000256" key="6">
    <source>
        <dbReference type="ARBA" id="ARBA00022792"/>
    </source>
</evidence>
<evidence type="ECO:0000256" key="11">
    <source>
        <dbReference type="RuleBase" id="RU367005"/>
    </source>
</evidence>
<evidence type="ECO:0000256" key="8">
    <source>
        <dbReference type="ARBA" id="ARBA00023128"/>
    </source>
</evidence>
<evidence type="ECO:0000256" key="5">
    <source>
        <dbReference type="ARBA" id="ARBA00022781"/>
    </source>
</evidence>
<accession>A0AAD5ULR0</accession>
<name>A0AAD5ULR0_9FUNG</name>
<protein>
    <recommendedName>
        <fullName evidence="11">ATP synthase F(0) complex subunit e, mitochondrial</fullName>
    </recommendedName>
</protein>
<dbReference type="AlphaFoldDB" id="A0AAD5ULR0"/>
<gene>
    <name evidence="12" type="ORF">HK103_005360</name>
</gene>
<comment type="function">
    <text evidence="11">Subunit e, of the mitochondrial membrane ATP synthase complex (F(1)F(0) ATP synthase or Complex V) that produces ATP from ADP in the presence of a proton gradient across the membrane which is generated by electron transport complexes of the respiratory chain. ATP synthase complex consist of a soluble F(1) head domain - the catalytic core - and a membrane F(1) domain - the membrane proton channel. These two domains are linked by a central stalk rotating inside the F(1) region and a stationary peripheral stalk. During catalysis, ATP synthesis in the catalytic domain of F(1) is coupled via a rotary mechanism of the central stalk subunits to proton translocation. In vivo, can only synthesize ATP although its ATP hydrolase activity can be activated artificially in vitro. Part of the complex F(0) domain.</text>
</comment>
<keyword evidence="5 11" id="KW-0375">Hydrogen ion transport</keyword>
<keyword evidence="8 11" id="KW-0496">Mitochondrion</keyword>
<dbReference type="GO" id="GO:0015986">
    <property type="term" value="P:proton motive force-driven ATP synthesis"/>
    <property type="evidence" value="ECO:0007669"/>
    <property type="project" value="InterPro"/>
</dbReference>
<evidence type="ECO:0000256" key="2">
    <source>
        <dbReference type="ARBA" id="ARBA00007333"/>
    </source>
</evidence>
<evidence type="ECO:0000256" key="4">
    <source>
        <dbReference type="ARBA" id="ARBA00022547"/>
    </source>
</evidence>
<evidence type="ECO:0000256" key="3">
    <source>
        <dbReference type="ARBA" id="ARBA00022448"/>
    </source>
</evidence>
<dbReference type="Proteomes" id="UP001210925">
    <property type="component" value="Unassembled WGS sequence"/>
</dbReference>
<evidence type="ECO:0000313" key="12">
    <source>
        <dbReference type="EMBL" id="KAJ3261522.1"/>
    </source>
</evidence>
<keyword evidence="13" id="KW-1185">Reference proteome</keyword>
<dbReference type="EMBL" id="JADGKB010000005">
    <property type="protein sequence ID" value="KAJ3261522.1"/>
    <property type="molecule type" value="Genomic_DNA"/>
</dbReference>
<comment type="subcellular location">
    <subcellularLocation>
        <location evidence="1 11">Mitochondrion inner membrane</location>
    </subcellularLocation>
</comment>
<comment type="subunit">
    <text evidence="11">F-type ATPases have 2 components, CF(1) - the catalytic core - and CF(0) - the membrane proton channel. CF(1) and CF(0) have multiple subunits.</text>
</comment>
<dbReference type="GO" id="GO:0045259">
    <property type="term" value="C:proton-transporting ATP synthase complex"/>
    <property type="evidence" value="ECO:0007669"/>
    <property type="project" value="UniProtKB-UniRule"/>
</dbReference>
<keyword evidence="4 11" id="KW-0138">CF(0)</keyword>
<evidence type="ECO:0000256" key="9">
    <source>
        <dbReference type="ARBA" id="ARBA00023136"/>
    </source>
</evidence>
<evidence type="ECO:0000313" key="13">
    <source>
        <dbReference type="Proteomes" id="UP001210925"/>
    </source>
</evidence>
<comment type="similarity">
    <text evidence="2 11">Belongs to the ATPase e subunit family.</text>
</comment>
<comment type="caution">
    <text evidence="12">The sequence shown here is derived from an EMBL/GenBank/DDBJ whole genome shotgun (WGS) entry which is preliminary data.</text>
</comment>
<dbReference type="GO" id="GO:0015078">
    <property type="term" value="F:proton transmembrane transporter activity"/>
    <property type="evidence" value="ECO:0007669"/>
    <property type="project" value="InterPro"/>
</dbReference>
<keyword evidence="7 11" id="KW-0406">Ion transport</keyword>
<keyword evidence="6 11" id="KW-0999">Mitochondrion inner membrane</keyword>
<evidence type="ECO:0000256" key="7">
    <source>
        <dbReference type="ARBA" id="ARBA00023065"/>
    </source>
</evidence>
<keyword evidence="3 11" id="KW-0813">Transport</keyword>
<evidence type="ECO:0000256" key="1">
    <source>
        <dbReference type="ARBA" id="ARBA00004273"/>
    </source>
</evidence>
<evidence type="ECO:0000256" key="10">
    <source>
        <dbReference type="ARBA" id="ARBA00023310"/>
    </source>
</evidence>
<keyword evidence="9" id="KW-0472">Membrane</keyword>
<reference evidence="12" key="1">
    <citation type="submission" date="2020-05" db="EMBL/GenBank/DDBJ databases">
        <title>Phylogenomic resolution of chytrid fungi.</title>
        <authorList>
            <person name="Stajich J.E."/>
            <person name="Amses K."/>
            <person name="Simmons R."/>
            <person name="Seto K."/>
            <person name="Myers J."/>
            <person name="Bonds A."/>
            <person name="Quandt C.A."/>
            <person name="Barry K."/>
            <person name="Liu P."/>
            <person name="Grigoriev I."/>
            <person name="Longcore J.E."/>
            <person name="James T.Y."/>
        </authorList>
    </citation>
    <scope>NUCLEOTIDE SEQUENCE</scope>
    <source>
        <strain evidence="12">PLAUS21</strain>
    </source>
</reference>
<sequence length="144" mass="16384">MASLINHHSVNLLRLGALVFGVSYGFSKQRSLTYYVKERNEQNARRKYEDLVEEAKLAFEAQEKKEEAELAAKDGGNSLLMQFHVSTLNHTNSTMTCTLNGNQSNLKPKNKRTGFTSNGFLFILTSNYSDHIRNDHTALERRSE</sequence>
<proteinExistence type="inferred from homology"/>
<organism evidence="12 13">
    <name type="scientific">Boothiomyces macroporosus</name>
    <dbReference type="NCBI Taxonomy" id="261099"/>
    <lineage>
        <taxon>Eukaryota</taxon>
        <taxon>Fungi</taxon>
        <taxon>Fungi incertae sedis</taxon>
        <taxon>Chytridiomycota</taxon>
        <taxon>Chytridiomycota incertae sedis</taxon>
        <taxon>Chytridiomycetes</taxon>
        <taxon>Rhizophydiales</taxon>
        <taxon>Terramycetaceae</taxon>
        <taxon>Boothiomyces</taxon>
    </lineage>
</organism>
<keyword evidence="10 11" id="KW-0066">ATP synthesis</keyword>
<dbReference type="InterPro" id="IPR008386">
    <property type="entry name" value="ATP_synth_F0_esu_mt"/>
</dbReference>
<dbReference type="Pfam" id="PF05680">
    <property type="entry name" value="ATP-synt_E"/>
    <property type="match status" value="1"/>
</dbReference>
<dbReference type="GO" id="GO:0005743">
    <property type="term" value="C:mitochondrial inner membrane"/>
    <property type="evidence" value="ECO:0007669"/>
    <property type="project" value="UniProtKB-SubCell"/>
</dbReference>